<dbReference type="KEGG" id="rha:RHA1_ro00471"/>
<dbReference type="Pfam" id="PF22289">
    <property type="entry name" value="DmmA-like_C"/>
    <property type="match status" value="1"/>
</dbReference>
<reference evidence="3" key="1">
    <citation type="journal article" date="2006" name="Proc. Natl. Acad. Sci. U.S.A.">
        <title>The complete genome of Rhodococcus sp. RHA1 provides insights into a catabolic powerhouse.</title>
        <authorList>
            <person name="McLeod M.P."/>
            <person name="Warren R.L."/>
            <person name="Hsiao W.W.L."/>
            <person name="Araki N."/>
            <person name="Myhre M."/>
            <person name="Fernandes C."/>
            <person name="Miyazawa D."/>
            <person name="Wong W."/>
            <person name="Lillquist A.L."/>
            <person name="Wang D."/>
            <person name="Dosanjh M."/>
            <person name="Hara H."/>
            <person name="Petrescu A."/>
            <person name="Morin R.D."/>
            <person name="Yang G."/>
            <person name="Stott J.M."/>
            <person name="Schein J.E."/>
            <person name="Shin H."/>
            <person name="Smailus D."/>
            <person name="Siddiqui A.S."/>
            <person name="Marra M.A."/>
            <person name="Jones S.J.M."/>
            <person name="Holt R."/>
            <person name="Brinkman F.S.L."/>
            <person name="Miyauchi K."/>
            <person name="Fukuda M."/>
            <person name="Davies J.E."/>
            <person name="Mohn W.W."/>
            <person name="Eltis L.D."/>
        </authorList>
    </citation>
    <scope>NUCLEOTIDE SEQUENCE [LARGE SCALE GENOMIC DNA]</scope>
    <source>
        <strain evidence="3">RHA1</strain>
    </source>
</reference>
<dbReference type="InterPro" id="IPR048037">
    <property type="entry name" value="DmmA-like_C"/>
</dbReference>
<sequence>MGAAARIPAHALVRRPRPLCVMSIALTDPDDVACVGLAQVWARIETGVIEILDGNSGCTQRTRQVFCAHCHTVTLTVYHHFSRRHHAYLGYQADSEDLT</sequence>
<evidence type="ECO:0000313" key="2">
    <source>
        <dbReference type="EMBL" id="ABG92307.1"/>
    </source>
</evidence>
<dbReference type="Proteomes" id="UP000008710">
    <property type="component" value="Chromosome"/>
</dbReference>
<name>Q0SJH9_RHOJR</name>
<evidence type="ECO:0000313" key="3">
    <source>
        <dbReference type="Proteomes" id="UP000008710"/>
    </source>
</evidence>
<gene>
    <name evidence="2" type="ordered locus">RHA1_ro00471</name>
</gene>
<organism evidence="2 3">
    <name type="scientific">Rhodococcus jostii (strain RHA1)</name>
    <dbReference type="NCBI Taxonomy" id="101510"/>
    <lineage>
        <taxon>Bacteria</taxon>
        <taxon>Bacillati</taxon>
        <taxon>Actinomycetota</taxon>
        <taxon>Actinomycetes</taxon>
        <taxon>Mycobacteriales</taxon>
        <taxon>Nocardiaceae</taxon>
        <taxon>Rhodococcus</taxon>
    </lineage>
</organism>
<dbReference type="PATRIC" id="fig|101510.16.peg.500"/>
<protein>
    <recommendedName>
        <fullName evidence="1">Dimethylamine monooxygenase subunit DmmA-like C-terminal domain-containing protein</fullName>
    </recommendedName>
</protein>
<proteinExistence type="predicted"/>
<dbReference type="HOGENOM" id="CLU_2318255_0_0_11"/>
<accession>Q0SJH9</accession>
<evidence type="ECO:0000259" key="1">
    <source>
        <dbReference type="Pfam" id="PF22289"/>
    </source>
</evidence>
<feature type="domain" description="Dimethylamine monooxygenase subunit DmmA-like C-terminal" evidence="1">
    <location>
        <begin position="60"/>
        <end position="90"/>
    </location>
</feature>
<dbReference type="EMBL" id="CP000431">
    <property type="protein sequence ID" value="ABG92307.1"/>
    <property type="molecule type" value="Genomic_DNA"/>
</dbReference>
<dbReference type="AlphaFoldDB" id="Q0SJH9"/>